<name>A0A1H5RY72_9RHOO</name>
<feature type="transmembrane region" description="Helical" evidence="9">
    <location>
        <begin position="83"/>
        <end position="105"/>
    </location>
</feature>
<comment type="function">
    <text evidence="9">Involved in the import of serine and threonine into the cell, with the concomitant import of sodium (symport system).</text>
</comment>
<evidence type="ECO:0000256" key="2">
    <source>
        <dbReference type="ARBA" id="ARBA00022448"/>
    </source>
</evidence>
<dbReference type="InterPro" id="IPR036458">
    <property type="entry name" value="Na:dicarbo_symporter_sf"/>
</dbReference>
<dbReference type="NCBIfam" id="NF010151">
    <property type="entry name" value="PRK13628.1"/>
    <property type="match status" value="1"/>
</dbReference>
<gene>
    <name evidence="9" type="primary">sstT</name>
    <name evidence="10" type="ORF">Tchl_2265</name>
</gene>
<dbReference type="FunFam" id="1.10.3860.10:FF:000003">
    <property type="entry name" value="Serine/threonine transporter sstT"/>
    <property type="match status" value="1"/>
</dbReference>
<evidence type="ECO:0000313" key="11">
    <source>
        <dbReference type="Proteomes" id="UP000185739"/>
    </source>
</evidence>
<dbReference type="GO" id="GO:0032329">
    <property type="term" value="P:serine transport"/>
    <property type="evidence" value="ECO:0007669"/>
    <property type="project" value="InterPro"/>
</dbReference>
<feature type="transmembrane region" description="Helical" evidence="9">
    <location>
        <begin position="48"/>
        <end position="71"/>
    </location>
</feature>
<evidence type="ECO:0000256" key="8">
    <source>
        <dbReference type="ARBA" id="ARBA00023136"/>
    </source>
</evidence>
<feature type="transmembrane region" description="Helical" evidence="9">
    <location>
        <begin position="216"/>
        <end position="239"/>
    </location>
</feature>
<reference evidence="10 11" key="1">
    <citation type="submission" date="2016-12" db="EMBL/GenBank/DDBJ databases">
        <title>Complete genome sequence of Thauera chlorobenzoica, a Betaproteobacterium degrading haloaromatics anaerobically to CO2 and halides.</title>
        <authorList>
            <person name="Goris T."/>
            <person name="Mergelsberg M."/>
            <person name="Boll M."/>
        </authorList>
    </citation>
    <scope>NUCLEOTIDE SEQUENCE [LARGE SCALE GENOMIC DNA]</scope>
    <source>
        <strain evidence="10 11">3CB1</strain>
    </source>
</reference>
<keyword evidence="3 9" id="KW-1003">Cell membrane</keyword>
<accession>A0A1H5RY72</accession>
<dbReference type="RefSeq" id="WP_075148519.1">
    <property type="nucleotide sequence ID" value="NZ_CP018839.1"/>
</dbReference>
<keyword evidence="7 9" id="KW-1133">Transmembrane helix</keyword>
<dbReference type="PANTHER" id="PTHR42865:SF8">
    <property type="entry name" value="SERINE_THREONINE TRANSPORTER SSTT"/>
    <property type="match status" value="1"/>
</dbReference>
<comment type="subcellular location">
    <subcellularLocation>
        <location evidence="9">Cell membrane</location>
        <topology evidence="9">Multi-pass membrane protein</topology>
    </subcellularLocation>
    <subcellularLocation>
        <location evidence="1">Membrane</location>
        <topology evidence="1">Multi-pass membrane protein</topology>
    </subcellularLocation>
</comment>
<proteinExistence type="inferred from homology"/>
<keyword evidence="11" id="KW-1185">Reference proteome</keyword>
<dbReference type="GO" id="GO:0015826">
    <property type="term" value="P:threonine transport"/>
    <property type="evidence" value="ECO:0007669"/>
    <property type="project" value="InterPro"/>
</dbReference>
<evidence type="ECO:0000256" key="6">
    <source>
        <dbReference type="ARBA" id="ARBA00022970"/>
    </source>
</evidence>
<protein>
    <recommendedName>
        <fullName evidence="9">Serine/threonine transporter SstT</fullName>
    </recommendedName>
    <alternativeName>
        <fullName evidence="9">Na(+)/serine-threonine symporter</fullName>
    </alternativeName>
</protein>
<evidence type="ECO:0000256" key="9">
    <source>
        <dbReference type="HAMAP-Rule" id="MF_01582"/>
    </source>
</evidence>
<feature type="transmembrane region" description="Helical" evidence="9">
    <location>
        <begin position="142"/>
        <end position="162"/>
    </location>
</feature>
<feature type="transmembrane region" description="Helical" evidence="9">
    <location>
        <begin position="287"/>
        <end position="314"/>
    </location>
</feature>
<organism evidence="10 11">
    <name type="scientific">Thauera chlorobenzoica</name>
    <dbReference type="NCBI Taxonomy" id="96773"/>
    <lineage>
        <taxon>Bacteria</taxon>
        <taxon>Pseudomonadati</taxon>
        <taxon>Pseudomonadota</taxon>
        <taxon>Betaproteobacteria</taxon>
        <taxon>Rhodocyclales</taxon>
        <taxon>Zoogloeaceae</taxon>
        <taxon>Thauera</taxon>
    </lineage>
</organism>
<evidence type="ECO:0000256" key="1">
    <source>
        <dbReference type="ARBA" id="ARBA00004141"/>
    </source>
</evidence>
<evidence type="ECO:0000256" key="7">
    <source>
        <dbReference type="ARBA" id="ARBA00022989"/>
    </source>
</evidence>
<feature type="transmembrane region" description="Helical" evidence="9">
    <location>
        <begin position="183"/>
        <end position="204"/>
    </location>
</feature>
<evidence type="ECO:0000313" key="10">
    <source>
        <dbReference type="EMBL" id="APR05105.1"/>
    </source>
</evidence>
<dbReference type="InterPro" id="IPR001991">
    <property type="entry name" value="Na-dicarboxylate_symporter"/>
</dbReference>
<dbReference type="InterPro" id="IPR023025">
    <property type="entry name" value="Ser_Thr_transp_SstT"/>
</dbReference>
<dbReference type="Pfam" id="PF00375">
    <property type="entry name" value="SDF"/>
    <property type="match status" value="1"/>
</dbReference>
<feature type="transmembrane region" description="Helical" evidence="9">
    <location>
        <begin position="12"/>
        <end position="36"/>
    </location>
</feature>
<comment type="catalytic activity">
    <reaction evidence="9">
        <text>L-threonine(in) + Na(+)(in) = L-threonine(out) + Na(+)(out)</text>
        <dbReference type="Rhea" id="RHEA:69999"/>
        <dbReference type="ChEBI" id="CHEBI:29101"/>
        <dbReference type="ChEBI" id="CHEBI:57926"/>
    </reaction>
</comment>
<evidence type="ECO:0000256" key="3">
    <source>
        <dbReference type="ARBA" id="ARBA00022475"/>
    </source>
</evidence>
<keyword evidence="4 9" id="KW-0812">Transmembrane</keyword>
<keyword evidence="6 9" id="KW-0029">Amino-acid transport</keyword>
<dbReference type="GO" id="GO:0005295">
    <property type="term" value="F:neutral L-amino acid:sodium symporter activity"/>
    <property type="evidence" value="ECO:0007669"/>
    <property type="project" value="TreeGrafter"/>
</dbReference>
<dbReference type="Proteomes" id="UP000185739">
    <property type="component" value="Chromosome"/>
</dbReference>
<dbReference type="HAMAP" id="MF_01582">
    <property type="entry name" value="Ser_Thr_transp_SstT"/>
    <property type="match status" value="1"/>
</dbReference>
<dbReference type="EMBL" id="CP018839">
    <property type="protein sequence ID" value="APR05105.1"/>
    <property type="molecule type" value="Genomic_DNA"/>
</dbReference>
<keyword evidence="8 9" id="KW-0472">Membrane</keyword>
<keyword evidence="5 9" id="KW-0769">Symport</keyword>
<dbReference type="KEGG" id="tcl:Tchl_2265"/>
<dbReference type="AlphaFoldDB" id="A0A1H5RY72"/>
<feature type="transmembrane region" description="Helical" evidence="9">
    <location>
        <begin position="326"/>
        <end position="351"/>
    </location>
</feature>
<keyword evidence="2 9" id="KW-0813">Transport</keyword>
<comment type="similarity">
    <text evidence="9">Belongs to the dicarboxylate/amino acid:cation symporter (DAACS) (TC 2.A.23) family.</text>
</comment>
<dbReference type="PANTHER" id="PTHR42865">
    <property type="entry name" value="PROTON/GLUTAMATE-ASPARTATE SYMPORTER"/>
    <property type="match status" value="1"/>
</dbReference>
<comment type="catalytic activity">
    <reaction evidence="9">
        <text>L-serine(in) + Na(+)(in) = L-serine(out) + Na(+)(out)</text>
        <dbReference type="Rhea" id="RHEA:29575"/>
        <dbReference type="ChEBI" id="CHEBI:29101"/>
        <dbReference type="ChEBI" id="CHEBI:33384"/>
    </reaction>
</comment>
<dbReference type="OrthoDB" id="9768885at2"/>
<dbReference type="STRING" id="96773.Tchl_2265"/>
<sequence>MTTATPTVFQRVLRMSLISQIAIGLVLGVALALIAPGATESVALLGDLFIAALKAVAPILVFVLVAAAIANHKHGQPTHIRPVLVLYLLGTFAAALVAVLASFAFPTTLVLDAPAASGTPPGGILIVLKNLLLSAVSNPVKALMEANFIGILAWAIGLGIALRHAGEGTRKVLNDLAGAVSQIVHVVIRFAPLGIFGLVAATLGEAGLDALLGYGQLLLMIVGCMLFVALVVNPLFVFWKLRTNPYPLVFACLRESGVTAFFTRSSAANIPINLELCRRLGLHEDTYAISIPLGATINMAGAAITISVMTLAAAHTLGIPVDFPTALLLCIVSSLAAAGVSGVAGGSLLLIPMATALFGIEADVAMQVVAIGFVISVVQDSAETALNSSTDVLFTAAASAAATGEALNLDRA</sequence>
<dbReference type="SUPFAM" id="SSF118215">
    <property type="entry name" value="Proton glutamate symport protein"/>
    <property type="match status" value="1"/>
</dbReference>
<dbReference type="Gene3D" id="1.10.3860.10">
    <property type="entry name" value="Sodium:dicarboxylate symporter"/>
    <property type="match status" value="1"/>
</dbReference>
<evidence type="ECO:0000256" key="5">
    <source>
        <dbReference type="ARBA" id="ARBA00022847"/>
    </source>
</evidence>
<evidence type="ECO:0000256" key="4">
    <source>
        <dbReference type="ARBA" id="ARBA00022692"/>
    </source>
</evidence>
<dbReference type="GO" id="GO:0005886">
    <property type="term" value="C:plasma membrane"/>
    <property type="evidence" value="ECO:0007669"/>
    <property type="project" value="UniProtKB-SubCell"/>
</dbReference>
<dbReference type="PRINTS" id="PR00173">
    <property type="entry name" value="EDTRNSPORT"/>
</dbReference>